<dbReference type="CDD" id="cd04301">
    <property type="entry name" value="NAT_SF"/>
    <property type="match status" value="1"/>
</dbReference>
<dbReference type="InterPro" id="IPR051531">
    <property type="entry name" value="N-acetyltransferase"/>
</dbReference>
<dbReference type="InterPro" id="IPR016181">
    <property type="entry name" value="Acyl_CoA_acyltransferase"/>
</dbReference>
<dbReference type="PROSITE" id="PS51186">
    <property type="entry name" value="GNAT"/>
    <property type="match status" value="1"/>
</dbReference>
<protein>
    <submittedName>
        <fullName evidence="2">L-amino acid N-acetyltransferase AaaT</fullName>
        <ecNumber evidence="2">2.3.1.-</ecNumber>
        <ecNumber evidence="2">2.3.1.53</ecNumber>
    </submittedName>
</protein>
<keyword evidence="2" id="KW-0808">Transferase</keyword>
<dbReference type="Pfam" id="PF00583">
    <property type="entry name" value="Acetyltransf_1"/>
    <property type="match status" value="1"/>
</dbReference>
<dbReference type="GO" id="GO:0050176">
    <property type="term" value="F:L-phenylalanine N-acetyltransferase activity"/>
    <property type="evidence" value="ECO:0007669"/>
    <property type="project" value="UniProtKB-EC"/>
</dbReference>
<dbReference type="InterPro" id="IPR000182">
    <property type="entry name" value="GNAT_dom"/>
</dbReference>
<dbReference type="Proteomes" id="UP001152658">
    <property type="component" value="Unassembled WGS sequence"/>
</dbReference>
<dbReference type="RefSeq" id="WP_261925402.1">
    <property type="nucleotide sequence ID" value="NZ_CALYLK010000001.1"/>
</dbReference>
<evidence type="ECO:0000259" key="1">
    <source>
        <dbReference type="PROSITE" id="PS51186"/>
    </source>
</evidence>
<dbReference type="EC" id="2.3.1.-" evidence="2"/>
<organism evidence="2 3">
    <name type="scientific">Vibrio aestuarianus</name>
    <dbReference type="NCBI Taxonomy" id="28171"/>
    <lineage>
        <taxon>Bacteria</taxon>
        <taxon>Pseudomonadati</taxon>
        <taxon>Pseudomonadota</taxon>
        <taxon>Gammaproteobacteria</taxon>
        <taxon>Vibrionales</taxon>
        <taxon>Vibrionaceae</taxon>
        <taxon>Vibrio</taxon>
    </lineage>
</organism>
<keyword evidence="3" id="KW-1185">Reference proteome</keyword>
<keyword evidence="2" id="KW-0012">Acyltransferase</keyword>
<dbReference type="EMBL" id="CALYLK010000001">
    <property type="protein sequence ID" value="CAH8193981.1"/>
    <property type="molecule type" value="Genomic_DNA"/>
</dbReference>
<feature type="domain" description="N-acetyltransferase" evidence="1">
    <location>
        <begin position="3"/>
        <end position="163"/>
    </location>
</feature>
<dbReference type="Gene3D" id="3.40.630.30">
    <property type="match status" value="1"/>
</dbReference>
<dbReference type="PANTHER" id="PTHR43792">
    <property type="entry name" value="GNAT FAMILY, PUTATIVE (AFU_ORTHOLOGUE AFUA_3G00765)-RELATED-RELATED"/>
    <property type="match status" value="1"/>
</dbReference>
<dbReference type="EC" id="2.3.1.53" evidence="2"/>
<name>A0ABM9FIF1_9VIBR</name>
<evidence type="ECO:0000313" key="3">
    <source>
        <dbReference type="Proteomes" id="UP001152658"/>
    </source>
</evidence>
<sequence>MEIIVRPTEIRDAHALCDIYSQPKAQRETLQLPKPSVTMWQKRLENMPIGVYSFVAEIDGRVVGNIGMEHSQRPRTAHCATFGIGVHDDFHSVGVGSKLIETVLDLADNWLNVKRVQIEVNADNQQAISCYKKFGFEVEGEAKCASFRDGKFINTLYMARIKCSGRDRTLLTNMI</sequence>
<accession>A0ABM9FIF1</accession>
<evidence type="ECO:0000313" key="2">
    <source>
        <dbReference type="EMBL" id="CAH8193981.1"/>
    </source>
</evidence>
<proteinExistence type="predicted"/>
<dbReference type="SUPFAM" id="SSF55729">
    <property type="entry name" value="Acyl-CoA N-acyltransferases (Nat)"/>
    <property type="match status" value="1"/>
</dbReference>
<gene>
    <name evidence="2" type="primary">aaaT</name>
    <name evidence="2" type="ORF">VAE063_1000450</name>
</gene>
<comment type="caution">
    <text evidence="2">The sequence shown here is derived from an EMBL/GenBank/DDBJ whole genome shotgun (WGS) entry which is preliminary data.</text>
</comment>
<reference evidence="2" key="1">
    <citation type="submission" date="2022-06" db="EMBL/GenBank/DDBJ databases">
        <authorList>
            <person name="Goudenege D."/>
            <person name="Le Roux F."/>
        </authorList>
    </citation>
    <scope>NUCLEOTIDE SEQUENCE</scope>
    <source>
        <strain evidence="2">12-063</strain>
    </source>
</reference>